<dbReference type="InterPro" id="IPR019734">
    <property type="entry name" value="TPR_rpt"/>
</dbReference>
<reference evidence="7" key="2">
    <citation type="submission" date="2023-04" db="EMBL/GenBank/DDBJ databases">
        <title>Paracnuella aquatica gen. nov., sp. nov., a member of the family Chitinophagaceae isolated from a hot spring.</title>
        <authorList>
            <person name="Wang C."/>
        </authorList>
    </citation>
    <scope>NUCLEOTIDE SEQUENCE</scope>
    <source>
        <strain evidence="7">LB-8</strain>
    </source>
</reference>
<keyword evidence="5" id="KW-0732">Signal</keyword>
<keyword evidence="2 4" id="KW-0802">TPR repeat</keyword>
<dbReference type="SUPFAM" id="SSF48403">
    <property type="entry name" value="Ankyrin repeat"/>
    <property type="match status" value="1"/>
</dbReference>
<comment type="caution">
    <text evidence="7">The sequence shown here is derived from an EMBL/GenBank/DDBJ whole genome shotgun (WGS) entry which is preliminary data.</text>
</comment>
<dbReference type="PROSITE" id="PS50005">
    <property type="entry name" value="TPR"/>
    <property type="match status" value="4"/>
</dbReference>
<dbReference type="EMBL" id="JAOTIF010000026">
    <property type="protein sequence ID" value="MCU7551965.1"/>
    <property type="molecule type" value="Genomic_DNA"/>
</dbReference>
<protein>
    <submittedName>
        <fullName evidence="7">Tetratricopeptide repeat protein</fullName>
    </submittedName>
</protein>
<dbReference type="Pfam" id="PF13424">
    <property type="entry name" value="TPR_12"/>
    <property type="match status" value="5"/>
</dbReference>
<dbReference type="Pfam" id="PF12796">
    <property type="entry name" value="Ank_2"/>
    <property type="match status" value="1"/>
</dbReference>
<dbReference type="PANTHER" id="PTHR45641:SF19">
    <property type="entry name" value="NEPHROCYSTIN-3"/>
    <property type="match status" value="1"/>
</dbReference>
<proteinExistence type="predicted"/>
<dbReference type="RefSeq" id="WP_279299402.1">
    <property type="nucleotide sequence ID" value="NZ_JAOTIF010000026.1"/>
</dbReference>
<dbReference type="InterPro" id="IPR011990">
    <property type="entry name" value="TPR-like_helical_dom_sf"/>
</dbReference>
<dbReference type="AlphaFoldDB" id="A0A9X2XZV4"/>
<name>A0A9X2XZV4_9BACT</name>
<evidence type="ECO:0000256" key="5">
    <source>
        <dbReference type="SAM" id="SignalP"/>
    </source>
</evidence>
<evidence type="ECO:0000256" key="2">
    <source>
        <dbReference type="ARBA" id="ARBA00022803"/>
    </source>
</evidence>
<keyword evidence="3" id="KW-0040">ANK repeat</keyword>
<dbReference type="PROSITE" id="PS50297">
    <property type="entry name" value="ANK_REP_REGION"/>
    <property type="match status" value="1"/>
</dbReference>
<keyword evidence="8" id="KW-1185">Reference proteome</keyword>
<dbReference type="InterPro" id="IPR002110">
    <property type="entry name" value="Ankyrin_rpt"/>
</dbReference>
<organism evidence="7 8">
    <name type="scientific">Paraflavisolibacter caeni</name>
    <dbReference type="NCBI Taxonomy" id="2982496"/>
    <lineage>
        <taxon>Bacteria</taxon>
        <taxon>Pseudomonadati</taxon>
        <taxon>Bacteroidota</taxon>
        <taxon>Chitinophagia</taxon>
        <taxon>Chitinophagales</taxon>
        <taxon>Chitinophagaceae</taxon>
        <taxon>Paraflavisolibacter</taxon>
    </lineage>
</organism>
<dbReference type="Gene3D" id="1.25.40.20">
    <property type="entry name" value="Ankyrin repeat-containing domain"/>
    <property type="match status" value="1"/>
</dbReference>
<dbReference type="SUPFAM" id="SSF48452">
    <property type="entry name" value="TPR-like"/>
    <property type="match status" value="3"/>
</dbReference>
<evidence type="ECO:0000313" key="8">
    <source>
        <dbReference type="Proteomes" id="UP001155483"/>
    </source>
</evidence>
<dbReference type="InterPro" id="IPR024983">
    <property type="entry name" value="CHAT_dom"/>
</dbReference>
<dbReference type="PROSITE" id="PS50088">
    <property type="entry name" value="ANK_REPEAT"/>
    <property type="match status" value="1"/>
</dbReference>
<feature type="chain" id="PRO_5040760962" evidence="5">
    <location>
        <begin position="21"/>
        <end position="1221"/>
    </location>
</feature>
<feature type="signal peptide" evidence="5">
    <location>
        <begin position="1"/>
        <end position="20"/>
    </location>
</feature>
<gene>
    <name evidence="7" type="ORF">OCK74_22790</name>
</gene>
<feature type="repeat" description="TPR" evidence="4">
    <location>
        <begin position="250"/>
        <end position="283"/>
    </location>
</feature>
<sequence>MRFLILLLVFKVLCLFPANAQPDSITQQAIRNCDLTVLQQQFVKDTAGTYKADSNGTALLMWAAYYCDLPIVKHLVQHYLKVRDSVVIFINQGASYFGNIQGVAASKKSPALLQYLGDSLHLPLDEKGYNPYTRKKDSWTPLFWAAANGRTENVQYLLQHGAKIDVLDAEGCCTPLIVAAEEEQWAVFEQLMNAGAKDQLGRQAKAFMNTATMLASQYPNKGFVTKEPAYRKFIVALKEAYFGKTHFSYAKSLNSLADAYYQMGEADKAKPLYEQALAILKKAGNPEFANSLIGLSNVYVYMGEYKQAIPLMLEAVAVKKEVYGEEHLDYAISLHNQAFLYEHIGQYDKALPLYEQALGILEKVAGEKHSRYMTTLENLASLYVRIGQYDKALPLYEQAVDIQRSVWGEQHPHYASSLNSLANLYQSLGRYDVALSLLLQAVDIRKNWMADHPDYATSLNDLAILYERIGQPDKSVPLLLEALPILKKVLGEKHSKYILTLENLAGLYESMGRPDTALKLYEQALAVRKSLVKESPDYTVGLNNLAGLYMAKGAYEKALPLLVQAVAIRKKVWGEEHPDYAQSLHNLASLYEQTGHQQDALSLYEKALAIRKRVLGENHPDYVSNLNSLGLLYARMDSVAKALAFINKANATMVQQLTQTYSTLSEQDKLAFLNREAYQFDYLPSILYTQEKAGQPELQQLYASELISKGMVLENQRQVLYSIRKSNDSVALQLFDQWRLYKAFIGKQLLLPISRRVPNLDQLQETANQMEQELSSLALPFRNLLFKQQADVKKIRQHLSKGEAAIEFVRFGLYHKKWTDSTIYAALIISPADSNVVFVPLFEERQLQRLLRPDTSINALDSVDGAEAIIHQLYRGIIVSEDEKSSFSDSLYQLIWKPLEPSLKNINTIYFAPTGLLHRVAFQALRYDSTHLLIDQYQLNQLLSTRSLALSSEGNAKPKIANTWGNIDYQQSSDTMQVRAGVYSNASSFNFYASDTRRIRGGKEWNSLPGTKEEIDSLQKILLHGGVQVLPVSGSNATEEAFKRLDVHSPQVLHLATHGFFLPVPEVRANAASPLEHRNVFTIQQNPMFRSGLVLAGANHAWKGGIALPGREDGILTAYEIAQLDLSSTDLVVLSACETALGDLQGNEGVIGLQRAFKLAGVKQMVLSLWRVPDKETKELMAQFYRNWINGQSTKDALHAAQLKMKEQYPPFFWAGFVLVE</sequence>
<dbReference type="Pfam" id="PF12770">
    <property type="entry name" value="CHAT"/>
    <property type="match status" value="1"/>
</dbReference>
<dbReference type="Proteomes" id="UP001155483">
    <property type="component" value="Unassembled WGS sequence"/>
</dbReference>
<feature type="repeat" description="TPR" evidence="4">
    <location>
        <begin position="331"/>
        <end position="364"/>
    </location>
</feature>
<evidence type="ECO:0000313" key="7">
    <source>
        <dbReference type="EMBL" id="MCU7551965.1"/>
    </source>
</evidence>
<evidence type="ECO:0000259" key="6">
    <source>
        <dbReference type="Pfam" id="PF12770"/>
    </source>
</evidence>
<reference evidence="7" key="1">
    <citation type="submission" date="2022-09" db="EMBL/GenBank/DDBJ databases">
        <authorList>
            <person name="Yuan C."/>
            <person name="Ke Z."/>
        </authorList>
    </citation>
    <scope>NUCLEOTIDE SEQUENCE</scope>
    <source>
        <strain evidence="7">LB-8</strain>
    </source>
</reference>
<feature type="domain" description="CHAT" evidence="6">
    <location>
        <begin position="890"/>
        <end position="1220"/>
    </location>
</feature>
<dbReference type="Gene3D" id="1.25.40.10">
    <property type="entry name" value="Tetratricopeptide repeat domain"/>
    <property type="match status" value="3"/>
</dbReference>
<evidence type="ECO:0000256" key="4">
    <source>
        <dbReference type="PROSITE-ProRule" id="PRU00339"/>
    </source>
</evidence>
<dbReference type="PANTHER" id="PTHR45641">
    <property type="entry name" value="TETRATRICOPEPTIDE REPEAT PROTEIN (AFU_ORTHOLOGUE AFUA_6G03870)"/>
    <property type="match status" value="1"/>
</dbReference>
<evidence type="ECO:0000256" key="1">
    <source>
        <dbReference type="ARBA" id="ARBA00022737"/>
    </source>
</evidence>
<evidence type="ECO:0000256" key="3">
    <source>
        <dbReference type="PROSITE-ProRule" id="PRU00023"/>
    </source>
</evidence>
<feature type="repeat" description="ANK" evidence="3">
    <location>
        <begin position="137"/>
        <end position="169"/>
    </location>
</feature>
<dbReference type="InterPro" id="IPR036770">
    <property type="entry name" value="Ankyrin_rpt-contain_sf"/>
</dbReference>
<accession>A0A9X2XZV4</accession>
<feature type="repeat" description="TPR" evidence="4">
    <location>
        <begin position="373"/>
        <end position="406"/>
    </location>
</feature>
<keyword evidence="1" id="KW-0677">Repeat</keyword>
<dbReference type="SMART" id="SM00028">
    <property type="entry name" value="TPR"/>
    <property type="match status" value="9"/>
</dbReference>
<dbReference type="PROSITE" id="PS50293">
    <property type="entry name" value="TPR_REGION"/>
    <property type="match status" value="1"/>
</dbReference>
<dbReference type="SMART" id="SM00248">
    <property type="entry name" value="ANK"/>
    <property type="match status" value="3"/>
</dbReference>
<feature type="repeat" description="TPR" evidence="4">
    <location>
        <begin position="581"/>
        <end position="614"/>
    </location>
</feature>